<protein>
    <recommendedName>
        <fullName evidence="1">Glycosyl hydrolase family 59 C-terminal lectin domain-containing protein</fullName>
    </recommendedName>
</protein>
<evidence type="ECO:0000313" key="3">
    <source>
        <dbReference type="Proteomes" id="UP001216150"/>
    </source>
</evidence>
<evidence type="ECO:0000313" key="2">
    <source>
        <dbReference type="EMBL" id="KAJ5569055.1"/>
    </source>
</evidence>
<dbReference type="CDD" id="cd15482">
    <property type="entry name" value="Sialidase_non-viral"/>
    <property type="match status" value="1"/>
</dbReference>
<proteinExistence type="predicted"/>
<dbReference type="SUPFAM" id="SSF50939">
    <property type="entry name" value="Sialidases"/>
    <property type="match status" value="1"/>
</dbReference>
<evidence type="ECO:0000259" key="1">
    <source>
        <dbReference type="Pfam" id="PF21708"/>
    </source>
</evidence>
<keyword evidence="3" id="KW-1185">Reference proteome</keyword>
<dbReference type="Proteomes" id="UP001216150">
    <property type="component" value="Unassembled WGS sequence"/>
</dbReference>
<dbReference type="Gene3D" id="2.120.10.10">
    <property type="match status" value="1"/>
</dbReference>
<gene>
    <name evidence="2" type="ORF">N7450_011541</name>
</gene>
<dbReference type="InterPro" id="IPR049162">
    <property type="entry name" value="GH59_C"/>
</dbReference>
<dbReference type="Gene3D" id="2.60.120.560">
    <property type="entry name" value="Exo-inulinase, domain 1"/>
    <property type="match status" value="1"/>
</dbReference>
<comment type="caution">
    <text evidence="2">The sequence shown here is derived from an EMBL/GenBank/DDBJ whole genome shotgun (WGS) entry which is preliminary data.</text>
</comment>
<organism evidence="2 3">
    <name type="scientific">Penicillium hetheringtonii</name>
    <dbReference type="NCBI Taxonomy" id="911720"/>
    <lineage>
        <taxon>Eukaryota</taxon>
        <taxon>Fungi</taxon>
        <taxon>Dikarya</taxon>
        <taxon>Ascomycota</taxon>
        <taxon>Pezizomycotina</taxon>
        <taxon>Eurotiomycetes</taxon>
        <taxon>Eurotiomycetidae</taxon>
        <taxon>Eurotiales</taxon>
        <taxon>Aspergillaceae</taxon>
        <taxon>Penicillium</taxon>
    </lineage>
</organism>
<sequence length="590" mass="64922">MRLKYGWLTEDIGEHNMFKPLRLLAHVFSTVAFIMPAAADAEGSYLWERIQRNETNTYARVIELQHAGVLNGRLLATWEHHYTRGPQSNDPDGTPGSFIIRQNDDQGATWETLATVSDTQTTDGHPFSVFYQPYIFEYPQQLGKYPQGTLLLVGNLLPANCSEFSTEFFAWRSADHGKTWDSLGVWQRGTSQGGIWEPFVYLDDQGRLMAIFSDERDHQKHSQMLVHGTSEDGGDTWGKPTGDVVSPNKLERPGMATVAKMDNGEYIMSYEVCHNYCRIHVKTSPDGSTWDAADLGTVVATADGLYPGQSPYTIWDESTKQLVVASQAVRYRLDNSTAEEQYRVVFTNHAYGVGNWSWSPSPWTVGADAPSCANYSPHLLPVGHGMVRYTAPSAEGTTQFCSERTGAAPIAVLPYNADFSENREAGWINFGGNWTVIHREYEFQPLIKDAVTVAGSSGWNDYVVSANIMISGTSGTAGLKARVSASTTGPYKLKGYMATINAASGELAVWKYNDRTTLLHSKGHSGGIRANQWYHLSLSVNSTRLTATLNQSHGDSHTSLSVTDPSFQEGMVGLFGTGGSGRFKDVEVAA</sequence>
<dbReference type="EMBL" id="JAQJAC010000010">
    <property type="protein sequence ID" value="KAJ5569055.1"/>
    <property type="molecule type" value="Genomic_DNA"/>
</dbReference>
<feature type="domain" description="Glycosyl hydrolase family 59 C-terminal lectin" evidence="1">
    <location>
        <begin position="445"/>
        <end position="556"/>
    </location>
</feature>
<dbReference type="InterPro" id="IPR036278">
    <property type="entry name" value="Sialidase_sf"/>
</dbReference>
<dbReference type="AlphaFoldDB" id="A0AAD6DB34"/>
<dbReference type="PANTHER" id="PTHR38792:SF3">
    <property type="entry name" value="BNR_ASP-BOX REPEAT DOMAIN PROTEIN (AFU_ORTHOLOGUE AFUA_7G06430)-RELATED"/>
    <property type="match status" value="1"/>
</dbReference>
<reference evidence="2 3" key="1">
    <citation type="journal article" date="2023" name="IMA Fungus">
        <title>Comparative genomic study of the Penicillium genus elucidates a diverse pangenome and 15 lateral gene transfer events.</title>
        <authorList>
            <person name="Petersen C."/>
            <person name="Sorensen T."/>
            <person name="Nielsen M.R."/>
            <person name="Sondergaard T.E."/>
            <person name="Sorensen J.L."/>
            <person name="Fitzpatrick D.A."/>
            <person name="Frisvad J.C."/>
            <person name="Nielsen K.L."/>
        </authorList>
    </citation>
    <scope>NUCLEOTIDE SEQUENCE [LARGE SCALE GENOMIC DNA]</scope>
    <source>
        <strain evidence="2 3">IBT 29057</strain>
    </source>
</reference>
<accession>A0AAD6DB34</accession>
<dbReference type="Pfam" id="PF21708">
    <property type="entry name" value="Glyco_hydro_59_C"/>
    <property type="match status" value="1"/>
</dbReference>
<dbReference type="PANTHER" id="PTHR38792">
    <property type="entry name" value="BNR/ASP-BOX REPEAT DOMAIN PROTEIN (AFU_ORTHOLOGUE AFUA_7G06430)-RELATED"/>
    <property type="match status" value="1"/>
</dbReference>
<name>A0AAD6DB34_9EURO</name>